<dbReference type="RefSeq" id="XP_025399273.1">
    <property type="nucleotide sequence ID" value="XM_025548040.1"/>
</dbReference>
<accession>A0A317WAI0</accession>
<comment type="caution">
    <text evidence="1">The sequence shown here is derived from an EMBL/GenBank/DDBJ whole genome shotgun (WGS) entry which is preliminary data.</text>
</comment>
<dbReference type="GeneID" id="37070277"/>
<sequence length="320" mass="35948">MHVANDPDILTVADHVVVVVEQRGGRYRRLNILIPHKPSATRDPTPRSLRNVIAWVRRLGPQWTVRVLDEANLRLFLDAAVLPGAVNQRTMDGPSAGPHTADLIRLPLLYRYGGVWMDVGTLLFICWRVLADPATPYEMTGCHIDPDREGAMGRVTDYIAQMHCFERLRKLVDPTDGFNGPAYYTGKIYVLPALDEMYYFQKRTGWNGGEQFGLLRLQRDGEGAVHDLAYARAEEIEDSMLANSARMKLSHGPPGELDARADLWDEPQYEDRDIQPGTFAAHLRHASANLTQTRQLVPLKVKLETENVLHAGVLEVKIPG</sequence>
<proteinExistence type="predicted"/>
<dbReference type="GO" id="GO:0016757">
    <property type="term" value="F:glycosyltransferase activity"/>
    <property type="evidence" value="ECO:0007669"/>
    <property type="project" value="InterPro"/>
</dbReference>
<dbReference type="VEuPathDB" id="FungiDB:BO70DRAFT_429120"/>
<protein>
    <submittedName>
        <fullName evidence="1">Uncharacterized protein</fullName>
    </submittedName>
</protein>
<organism evidence="1 2">
    <name type="scientific">Aspergillus heteromorphus CBS 117.55</name>
    <dbReference type="NCBI Taxonomy" id="1448321"/>
    <lineage>
        <taxon>Eukaryota</taxon>
        <taxon>Fungi</taxon>
        <taxon>Dikarya</taxon>
        <taxon>Ascomycota</taxon>
        <taxon>Pezizomycotina</taxon>
        <taxon>Eurotiomycetes</taxon>
        <taxon>Eurotiomycetidae</taxon>
        <taxon>Eurotiales</taxon>
        <taxon>Aspergillaceae</taxon>
        <taxon>Aspergillus</taxon>
        <taxon>Aspergillus subgen. Circumdati</taxon>
    </lineage>
</organism>
<dbReference type="EMBL" id="MSFL01000012">
    <property type="protein sequence ID" value="PWY82008.1"/>
    <property type="molecule type" value="Genomic_DNA"/>
</dbReference>
<dbReference type="InterPro" id="IPR008441">
    <property type="entry name" value="AfumC-like_glycosyl_Trfase"/>
</dbReference>
<gene>
    <name evidence="1" type="ORF">BO70DRAFT_429120</name>
</gene>
<dbReference type="InterPro" id="IPR029044">
    <property type="entry name" value="Nucleotide-diphossugar_trans"/>
</dbReference>
<dbReference type="OrthoDB" id="409543at2759"/>
<keyword evidence="2" id="KW-1185">Reference proteome</keyword>
<dbReference type="SUPFAM" id="SSF53448">
    <property type="entry name" value="Nucleotide-diphospho-sugar transferases"/>
    <property type="match status" value="1"/>
</dbReference>
<dbReference type="Proteomes" id="UP000247233">
    <property type="component" value="Unassembled WGS sequence"/>
</dbReference>
<evidence type="ECO:0000313" key="2">
    <source>
        <dbReference type="Proteomes" id="UP000247233"/>
    </source>
</evidence>
<dbReference type="AlphaFoldDB" id="A0A317WAI0"/>
<dbReference type="Pfam" id="PF05704">
    <property type="entry name" value="Caps_synth"/>
    <property type="match status" value="1"/>
</dbReference>
<name>A0A317WAI0_9EURO</name>
<reference evidence="1 2" key="1">
    <citation type="submission" date="2016-12" db="EMBL/GenBank/DDBJ databases">
        <title>The genomes of Aspergillus section Nigri reveals drivers in fungal speciation.</title>
        <authorList>
            <consortium name="DOE Joint Genome Institute"/>
            <person name="Vesth T.C."/>
            <person name="Nybo J."/>
            <person name="Theobald S."/>
            <person name="Brandl J."/>
            <person name="Frisvad J.C."/>
            <person name="Nielsen K.F."/>
            <person name="Lyhne E.K."/>
            <person name="Kogle M.E."/>
            <person name="Kuo A."/>
            <person name="Riley R."/>
            <person name="Clum A."/>
            <person name="Nolan M."/>
            <person name="Lipzen A."/>
            <person name="Salamov A."/>
            <person name="Henrissat B."/>
            <person name="Wiebenga A."/>
            <person name="De Vries R.P."/>
            <person name="Grigoriev I.V."/>
            <person name="Mortensen U.H."/>
            <person name="Andersen M.R."/>
            <person name="Baker S.E."/>
        </authorList>
    </citation>
    <scope>NUCLEOTIDE SEQUENCE [LARGE SCALE GENOMIC DNA]</scope>
    <source>
        <strain evidence="1 2">CBS 117.55</strain>
    </source>
</reference>
<evidence type="ECO:0000313" key="1">
    <source>
        <dbReference type="EMBL" id="PWY82008.1"/>
    </source>
</evidence>